<evidence type="ECO:0000313" key="7">
    <source>
        <dbReference type="EMBL" id="KGK97809.1"/>
    </source>
</evidence>
<evidence type="ECO:0000256" key="2">
    <source>
        <dbReference type="ARBA" id="ARBA00022448"/>
    </source>
</evidence>
<dbReference type="PANTHER" id="PTHR36541:SF1">
    <property type="entry name" value="SUPEROXIDE REDUCTASE-RELATED"/>
    <property type="match status" value="1"/>
</dbReference>
<dbReference type="InterPro" id="IPR002742">
    <property type="entry name" value="Desulfoferrodoxin_Fe-bd_dom"/>
</dbReference>
<evidence type="ECO:0000256" key="4">
    <source>
        <dbReference type="ARBA" id="ARBA00022982"/>
    </source>
</evidence>
<comment type="similarity">
    <text evidence="1">Belongs to the desulfoferrodoxin family.</text>
</comment>
<keyword evidence="8" id="KW-1185">Reference proteome</keyword>
<proteinExistence type="inferred from homology"/>
<dbReference type="EMBL" id="JRHO01000014">
    <property type="protein sequence ID" value="KGK97809.1"/>
    <property type="molecule type" value="Genomic_DNA"/>
</dbReference>
<evidence type="ECO:0000313" key="8">
    <source>
        <dbReference type="Proteomes" id="UP000029859"/>
    </source>
</evidence>
<dbReference type="Pfam" id="PF01880">
    <property type="entry name" value="Desulfoferrodox"/>
    <property type="match status" value="1"/>
</dbReference>
<keyword evidence="4" id="KW-0249">Electron transport</keyword>
<accession>A0A099SYQ9</accession>
<name>A0A099SYQ9_METMT</name>
<comment type="caution">
    <text evidence="7">The sequence shown here is derived from an EMBL/GenBank/DDBJ whole genome shotgun (WGS) entry which is preliminary data.</text>
</comment>
<sequence>MKGVKFLNFGELVKGKDIEAESAMKEKHVPTIEILEGHGGTDADLVRVIVGKETAHPNTVEHHIAWVELYGKKDGGEVVNLGRVNFSPGNTKPDCWFKLENIGEYKGFCALGYCNIHGLWENCVEV</sequence>
<dbReference type="Gene3D" id="2.60.40.730">
    <property type="entry name" value="SOR catalytic domain"/>
    <property type="match status" value="1"/>
</dbReference>
<dbReference type="InterPro" id="IPR036073">
    <property type="entry name" value="Desulfoferrodoxin_Fe-bd_dom_sf"/>
</dbReference>
<evidence type="ECO:0000256" key="5">
    <source>
        <dbReference type="ARBA" id="ARBA00023004"/>
    </source>
</evidence>
<keyword evidence="3" id="KW-0479">Metal-binding</keyword>
<gene>
    <name evidence="7" type="ORF">LI82_08540</name>
</gene>
<dbReference type="NCBIfam" id="TIGR00332">
    <property type="entry name" value="neela_ferrous"/>
    <property type="match status" value="1"/>
</dbReference>
<organism evidence="7 8">
    <name type="scientific">Methanococcoides methylutens</name>
    <dbReference type="NCBI Taxonomy" id="2226"/>
    <lineage>
        <taxon>Archaea</taxon>
        <taxon>Methanobacteriati</taxon>
        <taxon>Methanobacteriota</taxon>
        <taxon>Stenosarchaea group</taxon>
        <taxon>Methanomicrobia</taxon>
        <taxon>Methanosarcinales</taxon>
        <taxon>Methanosarcinaceae</taxon>
        <taxon>Methanococcoides</taxon>
    </lineage>
</organism>
<dbReference type="Proteomes" id="UP000029859">
    <property type="component" value="Unassembled WGS sequence"/>
</dbReference>
<dbReference type="InterPro" id="IPR051233">
    <property type="entry name" value="Desulfoferrodoxin_SOR"/>
</dbReference>
<reference evidence="7 8" key="1">
    <citation type="submission" date="2014-09" db="EMBL/GenBank/DDBJ databases">
        <title>Draft genome sequence of an obligately methylotrophic methanogen, Methanococcoides methylutens, isolated from marine sediment.</title>
        <authorList>
            <person name="Guan Y."/>
            <person name="Ngugi D.K."/>
            <person name="Blom J."/>
            <person name="Ali S."/>
            <person name="Ferry J.G."/>
            <person name="Stingl U."/>
        </authorList>
    </citation>
    <scope>NUCLEOTIDE SEQUENCE [LARGE SCALE GENOMIC DNA]</scope>
    <source>
        <strain evidence="7 8">DSM 2657</strain>
    </source>
</reference>
<evidence type="ECO:0000259" key="6">
    <source>
        <dbReference type="Pfam" id="PF01880"/>
    </source>
</evidence>
<dbReference type="SUPFAM" id="SSF49367">
    <property type="entry name" value="Superoxide reductase-like"/>
    <property type="match status" value="1"/>
</dbReference>
<protein>
    <submittedName>
        <fullName evidence="7">Desulfoferrodoxin</fullName>
    </submittedName>
</protein>
<dbReference type="PANTHER" id="PTHR36541">
    <property type="entry name" value="SUPEROXIDE REDUCTASE-RELATED"/>
    <property type="match status" value="1"/>
</dbReference>
<dbReference type="AlphaFoldDB" id="A0A099SYQ9"/>
<keyword evidence="5" id="KW-0408">Iron</keyword>
<feature type="domain" description="Desulfoferrodoxin ferrous iron-binding" evidence="6">
    <location>
        <begin position="22"/>
        <end position="122"/>
    </location>
</feature>
<dbReference type="GO" id="GO:0005506">
    <property type="term" value="F:iron ion binding"/>
    <property type="evidence" value="ECO:0007669"/>
    <property type="project" value="InterPro"/>
</dbReference>
<evidence type="ECO:0000256" key="3">
    <source>
        <dbReference type="ARBA" id="ARBA00022723"/>
    </source>
</evidence>
<evidence type="ECO:0000256" key="1">
    <source>
        <dbReference type="ARBA" id="ARBA00005941"/>
    </source>
</evidence>
<dbReference type="GO" id="GO:0016491">
    <property type="term" value="F:oxidoreductase activity"/>
    <property type="evidence" value="ECO:0007669"/>
    <property type="project" value="InterPro"/>
</dbReference>
<dbReference type="CDD" id="cd03172">
    <property type="entry name" value="SORL_classII"/>
    <property type="match status" value="1"/>
</dbReference>
<keyword evidence="2" id="KW-0813">Transport</keyword>